<dbReference type="HOGENOM" id="CLU_2045088_0_0_5"/>
<dbReference type="PATRIC" id="fig|1094551.3.peg.827"/>
<evidence type="ECO:0000256" key="1">
    <source>
        <dbReference type="SAM" id="MobiDB-lite"/>
    </source>
</evidence>
<dbReference type="Proteomes" id="UP000008761">
    <property type="component" value="Unassembled WGS sequence"/>
</dbReference>
<organism evidence="2 3">
    <name type="scientific">Bartonella alsatica IBS 382</name>
    <dbReference type="NCBI Taxonomy" id="1094551"/>
    <lineage>
        <taxon>Bacteria</taxon>
        <taxon>Pseudomonadati</taxon>
        <taxon>Pseudomonadota</taxon>
        <taxon>Alphaproteobacteria</taxon>
        <taxon>Hyphomicrobiales</taxon>
        <taxon>Bartonellaceae</taxon>
        <taxon>Bartonella</taxon>
    </lineage>
</organism>
<protein>
    <submittedName>
        <fullName evidence="2">Uncharacterized protein</fullName>
    </submittedName>
</protein>
<dbReference type="eggNOG" id="COG0845">
    <property type="taxonomic scope" value="Bacteria"/>
</dbReference>
<name>J0PYG0_9HYPH</name>
<dbReference type="STRING" id="1094551.MEC_00745"/>
<dbReference type="Gene3D" id="2.40.50.100">
    <property type="match status" value="1"/>
</dbReference>
<dbReference type="Gene3D" id="1.10.287.470">
    <property type="entry name" value="Helix hairpin bin"/>
    <property type="match status" value="1"/>
</dbReference>
<feature type="region of interest" description="Disordered" evidence="1">
    <location>
        <begin position="1"/>
        <end position="20"/>
    </location>
</feature>
<sequence>MSQKQKLFHKSKEGYSHSLYSTDSSTNIGRIEKILVKEGQLIHQGDLLIQLDQREALNERASVQADIAPHTLQAQIAVAILTILSERDALDKDFVSKGFAYLQIPPSSSKTAKTEGKKTH</sequence>
<dbReference type="SUPFAM" id="SSF111369">
    <property type="entry name" value="HlyD-like secretion proteins"/>
    <property type="match status" value="1"/>
</dbReference>
<evidence type="ECO:0000313" key="2">
    <source>
        <dbReference type="EMBL" id="EJF75269.1"/>
    </source>
</evidence>
<gene>
    <name evidence="2" type="ORF">MEC_00745</name>
</gene>
<comment type="caution">
    <text evidence="2">The sequence shown here is derived from an EMBL/GenBank/DDBJ whole genome shotgun (WGS) entry which is preliminary data.</text>
</comment>
<dbReference type="AlphaFoldDB" id="J0PYG0"/>
<evidence type="ECO:0000313" key="3">
    <source>
        <dbReference type="Proteomes" id="UP000008761"/>
    </source>
</evidence>
<accession>J0PYG0</accession>
<dbReference type="EMBL" id="AIME01000004">
    <property type="protein sequence ID" value="EJF75269.1"/>
    <property type="molecule type" value="Genomic_DNA"/>
</dbReference>
<proteinExistence type="predicted"/>
<reference evidence="2 3" key="1">
    <citation type="submission" date="2012-03" db="EMBL/GenBank/DDBJ databases">
        <title>The Genome Sequence of Bartonella alsatica IBS 382.</title>
        <authorList>
            <consortium name="The Broad Institute Genome Sequencing Platform"/>
            <consortium name="The Broad Institute Genome Sequencing Center for Infectious Disease"/>
            <person name="Feldgarden M."/>
            <person name="Kirby J."/>
            <person name="Kosoy M."/>
            <person name="Birtles R."/>
            <person name="Probert W.S."/>
            <person name="Chiaraviglio L."/>
            <person name="Young S.K."/>
            <person name="Zeng Q."/>
            <person name="Gargeya S."/>
            <person name="Fitzgerald M."/>
            <person name="Haas B."/>
            <person name="Abouelleil A."/>
            <person name="Alvarado L."/>
            <person name="Arachchi H.M."/>
            <person name="Berlin A."/>
            <person name="Chapman S.B."/>
            <person name="Gearin G."/>
            <person name="Goldberg J."/>
            <person name="Griggs A."/>
            <person name="Gujja S."/>
            <person name="Hansen M."/>
            <person name="Heiman D."/>
            <person name="Howarth C."/>
            <person name="Larimer J."/>
            <person name="Lui A."/>
            <person name="MacDonald P.J.P."/>
            <person name="McCowen C."/>
            <person name="Montmayeur A."/>
            <person name="Murphy C."/>
            <person name="Neiman D."/>
            <person name="Pearson M."/>
            <person name="Priest M."/>
            <person name="Roberts A."/>
            <person name="Saif S."/>
            <person name="Shea T."/>
            <person name="Sisk P."/>
            <person name="Stolte C."/>
            <person name="Sykes S."/>
            <person name="Wortman J."/>
            <person name="Nusbaum C."/>
            <person name="Birren B."/>
        </authorList>
    </citation>
    <scope>NUCLEOTIDE SEQUENCE [LARGE SCALE GENOMIC DNA]</scope>
    <source>
        <strain evidence="2 3">IBS 382</strain>
    </source>
</reference>
<dbReference type="RefSeq" id="WP_005865805.1">
    <property type="nucleotide sequence ID" value="NZ_JH725020.1"/>
</dbReference>